<dbReference type="Pfam" id="PF00106">
    <property type="entry name" value="adh_short"/>
    <property type="match status" value="1"/>
</dbReference>
<sequence length="322" mass="35010">MGSFFSSIKEPELSDLTGCVAIVTGSNYFSQSTGLGYETCKILAQHGAKVYMAARNESKAKAAIERLHVEGLGTNAGEVVWLKLDLASPRQTKEAAEHILSREQRLDILVNNASKGDEYTQTSDGLSANMTINHLSPFLFTNTLLPLMTTTSRLPDSDVRIVNVSSMAHKYPKNPRFDTIEALNTSFKDSPMPLYGYGKLANILFSKQLQQRLDAGGVPIIVTSIHPGIFLTDGARTAIAKWKMGGFLVFIFGYLLAPVETSSYQSAFAAASPEVRKRAGEYKGAYLTPVGKISQPTADARNPQLALDLWATSEKQLAILGL</sequence>
<dbReference type="EMBL" id="KV417575">
    <property type="protein sequence ID" value="KZP18118.1"/>
    <property type="molecule type" value="Genomic_DNA"/>
</dbReference>
<protein>
    <submittedName>
        <fullName evidence="2">NAD-binding protein</fullName>
    </submittedName>
</protein>
<evidence type="ECO:0000256" key="1">
    <source>
        <dbReference type="ARBA" id="ARBA00023002"/>
    </source>
</evidence>
<dbReference type="GO" id="GO:0016491">
    <property type="term" value="F:oxidoreductase activity"/>
    <property type="evidence" value="ECO:0007669"/>
    <property type="project" value="UniProtKB-KW"/>
</dbReference>
<keyword evidence="1" id="KW-0560">Oxidoreductase</keyword>
<keyword evidence="3" id="KW-1185">Reference proteome</keyword>
<dbReference type="STRING" id="436010.A0A166GSF6"/>
<gene>
    <name evidence="2" type="ORF">FIBSPDRAFT_599525</name>
</gene>
<accession>A0A166GSF6</accession>
<dbReference type="PANTHER" id="PTHR43157:SF31">
    <property type="entry name" value="PHOSPHATIDYLINOSITOL-GLYCAN BIOSYNTHESIS CLASS F PROTEIN"/>
    <property type="match status" value="1"/>
</dbReference>
<proteinExistence type="predicted"/>
<dbReference type="PANTHER" id="PTHR43157">
    <property type="entry name" value="PHOSPHATIDYLINOSITOL-GLYCAN BIOSYNTHESIS CLASS F PROTEIN-RELATED"/>
    <property type="match status" value="1"/>
</dbReference>
<evidence type="ECO:0000313" key="3">
    <source>
        <dbReference type="Proteomes" id="UP000076532"/>
    </source>
</evidence>
<dbReference type="Gene3D" id="3.40.50.720">
    <property type="entry name" value="NAD(P)-binding Rossmann-like Domain"/>
    <property type="match status" value="1"/>
</dbReference>
<name>A0A166GSF6_9AGAM</name>
<dbReference type="InterPro" id="IPR036291">
    <property type="entry name" value="NAD(P)-bd_dom_sf"/>
</dbReference>
<dbReference type="Proteomes" id="UP000076532">
    <property type="component" value="Unassembled WGS sequence"/>
</dbReference>
<organism evidence="2 3">
    <name type="scientific">Athelia psychrophila</name>
    <dbReference type="NCBI Taxonomy" id="1759441"/>
    <lineage>
        <taxon>Eukaryota</taxon>
        <taxon>Fungi</taxon>
        <taxon>Dikarya</taxon>
        <taxon>Basidiomycota</taxon>
        <taxon>Agaricomycotina</taxon>
        <taxon>Agaricomycetes</taxon>
        <taxon>Agaricomycetidae</taxon>
        <taxon>Atheliales</taxon>
        <taxon>Atheliaceae</taxon>
        <taxon>Athelia</taxon>
    </lineage>
</organism>
<reference evidence="2 3" key="1">
    <citation type="journal article" date="2016" name="Mol. Biol. Evol.">
        <title>Comparative Genomics of Early-Diverging Mushroom-Forming Fungi Provides Insights into the Origins of Lignocellulose Decay Capabilities.</title>
        <authorList>
            <person name="Nagy L.G."/>
            <person name="Riley R."/>
            <person name="Tritt A."/>
            <person name="Adam C."/>
            <person name="Daum C."/>
            <person name="Floudas D."/>
            <person name="Sun H."/>
            <person name="Yadav J.S."/>
            <person name="Pangilinan J."/>
            <person name="Larsson K.H."/>
            <person name="Matsuura K."/>
            <person name="Barry K."/>
            <person name="Labutti K."/>
            <person name="Kuo R."/>
            <person name="Ohm R.A."/>
            <person name="Bhattacharya S.S."/>
            <person name="Shirouzu T."/>
            <person name="Yoshinaga Y."/>
            <person name="Martin F.M."/>
            <person name="Grigoriev I.V."/>
            <person name="Hibbett D.S."/>
        </authorList>
    </citation>
    <scope>NUCLEOTIDE SEQUENCE [LARGE SCALE GENOMIC DNA]</scope>
    <source>
        <strain evidence="2 3">CBS 109695</strain>
    </source>
</reference>
<dbReference type="InterPro" id="IPR002347">
    <property type="entry name" value="SDR_fam"/>
</dbReference>
<dbReference type="SUPFAM" id="SSF51735">
    <property type="entry name" value="NAD(P)-binding Rossmann-fold domains"/>
    <property type="match status" value="1"/>
</dbReference>
<dbReference type="AlphaFoldDB" id="A0A166GSF6"/>
<dbReference type="OrthoDB" id="191139at2759"/>
<evidence type="ECO:0000313" key="2">
    <source>
        <dbReference type="EMBL" id="KZP18118.1"/>
    </source>
</evidence>